<dbReference type="InterPro" id="IPR001226">
    <property type="entry name" value="Flavodoxin_CS"/>
</dbReference>
<dbReference type="Proteomes" id="UP000777173">
    <property type="component" value="Unassembled WGS sequence"/>
</dbReference>
<evidence type="ECO:0000256" key="1">
    <source>
        <dbReference type="ARBA" id="ARBA00001917"/>
    </source>
</evidence>
<feature type="chain" id="PRO_5043227001" evidence="2">
    <location>
        <begin position="23"/>
        <end position="199"/>
    </location>
</feature>
<dbReference type="AlphaFoldDB" id="A0A6L3IZ41"/>
<dbReference type="EMBL" id="JAHOAX010000031">
    <property type="protein sequence ID" value="MBV3125540.1"/>
    <property type="molecule type" value="Genomic_DNA"/>
</dbReference>
<reference evidence="4 6" key="1">
    <citation type="journal article" date="2019" name="Nat. Med.">
        <title>A library of human gut bacterial isolates paired with longitudinal multiomics data enables mechanistic microbiome research.</title>
        <authorList>
            <person name="Poyet M."/>
            <person name="Groussin M."/>
            <person name="Gibbons S.M."/>
            <person name="Avila-Pacheco J."/>
            <person name="Jiang X."/>
            <person name="Kearney S.M."/>
            <person name="Perrotta A.R."/>
            <person name="Berdy B."/>
            <person name="Zhao S."/>
            <person name="Lieberman T.D."/>
            <person name="Swanson P.K."/>
            <person name="Smith M."/>
            <person name="Roesemann S."/>
            <person name="Alexander J.E."/>
            <person name="Rich S.A."/>
            <person name="Livny J."/>
            <person name="Vlamakis H."/>
            <person name="Clish C."/>
            <person name="Bullock K."/>
            <person name="Deik A."/>
            <person name="Scott J."/>
            <person name="Pierce K.A."/>
            <person name="Xavier R.J."/>
            <person name="Alm E.J."/>
        </authorList>
    </citation>
    <scope>NUCLEOTIDE SEQUENCE [LARGE SCALE GENOMIC DNA]</scope>
    <source>
        <strain evidence="4 6">BIOML-A25</strain>
    </source>
</reference>
<gene>
    <name evidence="4" type="ORF">F2Z07_20430</name>
    <name evidence="5" type="ORF">KSU80_20525</name>
</gene>
<comment type="cofactor">
    <cofactor evidence="1">
        <name>FMN</name>
        <dbReference type="ChEBI" id="CHEBI:58210"/>
    </cofactor>
</comment>
<organism evidence="4 6">
    <name type="scientific">Phocaeicola dorei</name>
    <dbReference type="NCBI Taxonomy" id="357276"/>
    <lineage>
        <taxon>Bacteria</taxon>
        <taxon>Pseudomonadati</taxon>
        <taxon>Bacteroidota</taxon>
        <taxon>Bacteroidia</taxon>
        <taxon>Bacteroidales</taxon>
        <taxon>Bacteroidaceae</taxon>
        <taxon>Phocaeicola</taxon>
    </lineage>
</organism>
<reference evidence="5" key="2">
    <citation type="submission" date="2021-06" db="EMBL/GenBank/DDBJ databases">
        <title>Collection of gut derived symbiotic bacterial strains cultured from healthy donors.</title>
        <authorList>
            <person name="Lin H."/>
            <person name="Littmann E."/>
            <person name="Pamer E.G."/>
        </authorList>
    </citation>
    <scope>NUCLEOTIDE SEQUENCE</scope>
    <source>
        <strain evidence="5">MSK.5.10</strain>
    </source>
</reference>
<dbReference type="PANTHER" id="PTHR39201:SF1">
    <property type="entry name" value="FLAVODOXIN-LIKE DOMAIN-CONTAINING PROTEIN"/>
    <property type="match status" value="1"/>
</dbReference>
<dbReference type="SUPFAM" id="SSF52218">
    <property type="entry name" value="Flavoproteins"/>
    <property type="match status" value="1"/>
</dbReference>
<dbReference type="Pfam" id="PF12682">
    <property type="entry name" value="Flavodoxin_4"/>
    <property type="match status" value="1"/>
</dbReference>
<dbReference type="GO" id="GO:0010181">
    <property type="term" value="F:FMN binding"/>
    <property type="evidence" value="ECO:0007669"/>
    <property type="project" value="InterPro"/>
</dbReference>
<dbReference type="GO" id="GO:0009055">
    <property type="term" value="F:electron transfer activity"/>
    <property type="evidence" value="ECO:0007669"/>
    <property type="project" value="InterPro"/>
</dbReference>
<keyword evidence="2" id="KW-0732">Signal</keyword>
<dbReference type="EMBL" id="VVZV01000033">
    <property type="protein sequence ID" value="KAA5315008.1"/>
    <property type="molecule type" value="Genomic_DNA"/>
</dbReference>
<feature type="signal peptide" evidence="2">
    <location>
        <begin position="1"/>
        <end position="22"/>
    </location>
</feature>
<dbReference type="RefSeq" id="WP_117543683.1">
    <property type="nucleotide sequence ID" value="NZ_JAFBJI010000024.1"/>
</dbReference>
<dbReference type="InterPro" id="IPR008254">
    <property type="entry name" value="Flavodoxin/NO_synth"/>
</dbReference>
<evidence type="ECO:0000313" key="4">
    <source>
        <dbReference type="EMBL" id="KAA5315008.1"/>
    </source>
</evidence>
<dbReference type="PROSITE" id="PS50902">
    <property type="entry name" value="FLAVODOXIN_LIKE"/>
    <property type="match status" value="1"/>
</dbReference>
<evidence type="ECO:0000259" key="3">
    <source>
        <dbReference type="PROSITE" id="PS50902"/>
    </source>
</evidence>
<protein>
    <submittedName>
        <fullName evidence="4">Flavodoxin</fullName>
    </submittedName>
    <submittedName>
        <fullName evidence="5">NAD(P)H-dependent oxidoreductase</fullName>
    </submittedName>
</protein>
<dbReference type="PROSITE" id="PS00201">
    <property type="entry name" value="FLAVODOXIN"/>
    <property type="match status" value="1"/>
</dbReference>
<proteinExistence type="predicted"/>
<feature type="domain" description="Flavodoxin-like" evidence="3">
    <location>
        <begin position="41"/>
        <end position="194"/>
    </location>
</feature>
<name>A0A6L3IZ41_9BACT</name>
<dbReference type="Proteomes" id="UP000481700">
    <property type="component" value="Unassembled WGS sequence"/>
</dbReference>
<dbReference type="PROSITE" id="PS51257">
    <property type="entry name" value="PROKAR_LIPOPROTEIN"/>
    <property type="match status" value="1"/>
</dbReference>
<accession>A0A6L3IZ41</accession>
<sequence length="199" mass="21338">MYKKSFLSLMVMLLLATTSCSSEEPAAIEPGGTISGDAGKTLIVYFSWGGNTRTVANHIHDLVGGDIVEVETVVPYPDTYEEVTQIAPGELESDYRPELKTKVENMDEYDTLIVGTPIWGGHLTPAMKSFLAGYDLSGKSIAPFCTHGGSGTAQSVSDIRSVCPNSTILGSLAVYGSQAENSRGDVEKWLEQIGILKNN</sequence>
<dbReference type="Gene3D" id="3.40.50.360">
    <property type="match status" value="1"/>
</dbReference>
<evidence type="ECO:0000256" key="2">
    <source>
        <dbReference type="SAM" id="SignalP"/>
    </source>
</evidence>
<comment type="caution">
    <text evidence="4">The sequence shown here is derived from an EMBL/GenBank/DDBJ whole genome shotgun (WGS) entry which is preliminary data.</text>
</comment>
<dbReference type="InterPro" id="IPR029039">
    <property type="entry name" value="Flavoprotein-like_sf"/>
</dbReference>
<evidence type="ECO:0000313" key="6">
    <source>
        <dbReference type="Proteomes" id="UP000481700"/>
    </source>
</evidence>
<dbReference type="PANTHER" id="PTHR39201">
    <property type="entry name" value="EXPORTED PROTEIN-RELATED"/>
    <property type="match status" value="1"/>
</dbReference>
<evidence type="ECO:0000313" key="5">
    <source>
        <dbReference type="EMBL" id="MBV3125540.1"/>
    </source>
</evidence>